<dbReference type="RefSeq" id="WP_210060031.1">
    <property type="nucleotide sequence ID" value="NZ_JAGGLJ010000002.1"/>
</dbReference>
<organism evidence="2 3">
    <name type="scientific">Peptoniphilus stercorisuis</name>
    <dbReference type="NCBI Taxonomy" id="1436965"/>
    <lineage>
        <taxon>Bacteria</taxon>
        <taxon>Bacillati</taxon>
        <taxon>Bacillota</taxon>
        <taxon>Tissierellia</taxon>
        <taxon>Tissierellales</taxon>
        <taxon>Peptoniphilaceae</taxon>
        <taxon>Peptoniphilus</taxon>
    </lineage>
</organism>
<name>A0ABS4KAE3_9FIRM</name>
<evidence type="ECO:0000256" key="1">
    <source>
        <dbReference type="SAM" id="SignalP"/>
    </source>
</evidence>
<dbReference type="Proteomes" id="UP001519306">
    <property type="component" value="Unassembled WGS sequence"/>
</dbReference>
<reference evidence="2 3" key="1">
    <citation type="submission" date="2021-03" db="EMBL/GenBank/DDBJ databases">
        <title>Genomic Encyclopedia of Type Strains, Phase IV (KMG-IV): sequencing the most valuable type-strain genomes for metagenomic binning, comparative biology and taxonomic classification.</title>
        <authorList>
            <person name="Goeker M."/>
        </authorList>
    </citation>
    <scope>NUCLEOTIDE SEQUENCE [LARGE SCALE GENOMIC DNA]</scope>
    <source>
        <strain evidence="2 3">DSM 27563</strain>
    </source>
</reference>
<proteinExistence type="predicted"/>
<sequence>MKKKLLLVLVVFSAVALSPSYLNFQQEEVFAKEEFKLEEEFKENEAVAIGSLDKKIDNLNINLKDNENYESLRNLKDENVYVALLNIESWDKNNNMNGNIVIKSSDKSIKKLEYEIVVEDRFGNVISTYSDKITRLNTNSLNHKFTLNTGKLSGKEVVVKIKSAKITNDKDKVVELFQVKPVTLVRDEINLNSKYNN</sequence>
<gene>
    <name evidence="2" type="ORF">J2Z71_000238</name>
</gene>
<evidence type="ECO:0000313" key="2">
    <source>
        <dbReference type="EMBL" id="MBP2024722.1"/>
    </source>
</evidence>
<keyword evidence="1" id="KW-0732">Signal</keyword>
<accession>A0ABS4KAE3</accession>
<protein>
    <submittedName>
        <fullName evidence="2">Uncharacterized protein</fullName>
    </submittedName>
</protein>
<keyword evidence="3" id="KW-1185">Reference proteome</keyword>
<feature type="signal peptide" evidence="1">
    <location>
        <begin position="1"/>
        <end position="24"/>
    </location>
</feature>
<comment type="caution">
    <text evidence="2">The sequence shown here is derived from an EMBL/GenBank/DDBJ whole genome shotgun (WGS) entry which is preliminary data.</text>
</comment>
<evidence type="ECO:0000313" key="3">
    <source>
        <dbReference type="Proteomes" id="UP001519306"/>
    </source>
</evidence>
<dbReference type="EMBL" id="JAGGLJ010000002">
    <property type="protein sequence ID" value="MBP2024722.1"/>
    <property type="molecule type" value="Genomic_DNA"/>
</dbReference>
<feature type="chain" id="PRO_5046701798" evidence="1">
    <location>
        <begin position="25"/>
        <end position="197"/>
    </location>
</feature>